<evidence type="ECO:0000259" key="1">
    <source>
        <dbReference type="SMART" id="SM00533"/>
    </source>
</evidence>
<keyword evidence="2" id="KW-0255">Endonuclease</keyword>
<dbReference type="GO" id="GO:0140664">
    <property type="term" value="F:ATP-dependent DNA damage sensor activity"/>
    <property type="evidence" value="ECO:0007669"/>
    <property type="project" value="InterPro"/>
</dbReference>
<dbReference type="Proteomes" id="UP000229102">
    <property type="component" value="Unassembled WGS sequence"/>
</dbReference>
<keyword evidence="2" id="KW-0378">Hydrolase</keyword>
<dbReference type="GO" id="GO:0006298">
    <property type="term" value="P:mismatch repair"/>
    <property type="evidence" value="ECO:0007669"/>
    <property type="project" value="InterPro"/>
</dbReference>
<evidence type="ECO:0000313" key="3">
    <source>
        <dbReference type="Proteomes" id="UP000229102"/>
    </source>
</evidence>
<feature type="domain" description="DNA mismatch repair protein MutS core" evidence="1">
    <location>
        <begin position="14"/>
        <end position="319"/>
    </location>
</feature>
<reference evidence="2 3" key="1">
    <citation type="submission" date="2017-11" db="EMBL/GenBank/DDBJ databases">
        <title>Genome sequencing of Prevotella intermedia KCOM 2698.</title>
        <authorList>
            <person name="Kook J.-K."/>
            <person name="Park S.-N."/>
            <person name="Lim Y.K."/>
        </authorList>
    </citation>
    <scope>NUCLEOTIDE SEQUENCE [LARGE SCALE GENOMIC DNA]</scope>
    <source>
        <strain evidence="2 3">KCOM 2698</strain>
    </source>
</reference>
<proteinExistence type="predicted"/>
<dbReference type="PANTHER" id="PTHR48466:SF2">
    <property type="entry name" value="OS10G0509000 PROTEIN"/>
    <property type="match status" value="1"/>
</dbReference>
<sequence length="319" mass="36542">MIYPNNFEQKIGFNEIRTLLHEHCLSTLGREQVDSMEFSTDTAQVNRWLAEVREFRRIQEGAEPFPLDNVFDVRASVARIRLEGTYMEESELFDLKRSLETIIAIVKFLSAGDELPNGDIQHTYPALYALADGVATFPILVQRISQIIDKFGKMRDSASPDLLQIRRELAHMESSISRTLNRILQSAQSEGVVDRDVTPTMRDGRLVIPVAPGMKRKISGIVHDESATGKTVFIEPTEVVEANNKIRELENEERKEIIRILREFAKLVRPHIREILDSYHFLALIDFIRAKAELARMFKAIEPEVGTEPYVDFIRAIHP</sequence>
<dbReference type="AlphaFoldDB" id="A0AAJ3VD43"/>
<dbReference type="GO" id="GO:0004519">
    <property type="term" value="F:endonuclease activity"/>
    <property type="evidence" value="ECO:0007669"/>
    <property type="project" value="UniProtKB-KW"/>
</dbReference>
<dbReference type="GO" id="GO:0005524">
    <property type="term" value="F:ATP binding"/>
    <property type="evidence" value="ECO:0007669"/>
    <property type="project" value="InterPro"/>
</dbReference>
<dbReference type="InterPro" id="IPR045076">
    <property type="entry name" value="MutS"/>
</dbReference>
<organism evidence="2 3">
    <name type="scientific">Prevotella intermedia</name>
    <dbReference type="NCBI Taxonomy" id="28131"/>
    <lineage>
        <taxon>Bacteria</taxon>
        <taxon>Pseudomonadati</taxon>
        <taxon>Bacteroidota</taxon>
        <taxon>Bacteroidia</taxon>
        <taxon>Bacteroidales</taxon>
        <taxon>Prevotellaceae</taxon>
        <taxon>Prevotella</taxon>
    </lineage>
</organism>
<keyword evidence="2" id="KW-0540">Nuclease</keyword>
<dbReference type="GO" id="GO:0030983">
    <property type="term" value="F:mismatched DNA binding"/>
    <property type="evidence" value="ECO:0007669"/>
    <property type="project" value="InterPro"/>
</dbReference>
<dbReference type="InterPro" id="IPR007696">
    <property type="entry name" value="DNA_mismatch_repair_MutS_core"/>
</dbReference>
<name>A0AAJ3VD43_PREIN</name>
<feature type="non-terminal residue" evidence="2">
    <location>
        <position position="319"/>
    </location>
</feature>
<dbReference type="PANTHER" id="PTHR48466">
    <property type="entry name" value="OS10G0509000 PROTEIN-RELATED"/>
    <property type="match status" value="1"/>
</dbReference>
<dbReference type="EMBL" id="PENF01000002">
    <property type="protein sequence ID" value="PJI19285.1"/>
    <property type="molecule type" value="Genomic_DNA"/>
</dbReference>
<protein>
    <submittedName>
        <fullName evidence="2">Endonuclease MutS2</fullName>
    </submittedName>
</protein>
<dbReference type="SMART" id="SM00533">
    <property type="entry name" value="MUTSd"/>
    <property type="match status" value="1"/>
</dbReference>
<dbReference type="InterPro" id="IPR036187">
    <property type="entry name" value="DNA_mismatch_repair_MutS_sf"/>
</dbReference>
<gene>
    <name evidence="2" type="ORF">CTM53_12140</name>
</gene>
<evidence type="ECO:0000313" key="2">
    <source>
        <dbReference type="EMBL" id="PJI19285.1"/>
    </source>
</evidence>
<comment type="caution">
    <text evidence="2">The sequence shown here is derived from an EMBL/GenBank/DDBJ whole genome shotgun (WGS) entry which is preliminary data.</text>
</comment>
<dbReference type="SUPFAM" id="SSF48334">
    <property type="entry name" value="DNA repair protein MutS, domain III"/>
    <property type="match status" value="1"/>
</dbReference>
<accession>A0AAJ3VD43</accession>